<dbReference type="GeneID" id="39730810"/>
<keyword evidence="3" id="KW-1185">Reference proteome</keyword>
<dbReference type="RefSeq" id="XP_028527701.1">
    <property type="nucleotide sequence ID" value="XM_028671005.1"/>
</dbReference>
<dbReference type="AlphaFoldDB" id="A0A1J1GU97"/>
<dbReference type="InterPro" id="IPR013087">
    <property type="entry name" value="Znf_C2H2_type"/>
</dbReference>
<organism evidence="2 3">
    <name type="scientific">Plasmodium gallinaceum</name>
    <dbReference type="NCBI Taxonomy" id="5849"/>
    <lineage>
        <taxon>Eukaryota</taxon>
        <taxon>Sar</taxon>
        <taxon>Alveolata</taxon>
        <taxon>Apicomplexa</taxon>
        <taxon>Aconoidasida</taxon>
        <taxon>Haemosporida</taxon>
        <taxon>Plasmodiidae</taxon>
        <taxon>Plasmodium</taxon>
        <taxon>Plasmodium (Haemamoeba)</taxon>
    </lineage>
</organism>
<evidence type="ECO:0000313" key="3">
    <source>
        <dbReference type="Proteomes" id="UP000220797"/>
    </source>
</evidence>
<gene>
    <name evidence="2" type="ORF">PGAL8A_00228300</name>
</gene>
<evidence type="ECO:0000259" key="1">
    <source>
        <dbReference type="PROSITE" id="PS00028"/>
    </source>
</evidence>
<name>A0A1J1GU97_PLAGA</name>
<feature type="non-terminal residue" evidence="2">
    <location>
        <position position="1"/>
    </location>
</feature>
<proteinExistence type="predicted"/>
<sequence>LGEYSNLNNELEKNNITDDNSRNICDDINNIHNENCKEKKSDNNKLQNMKKIYNNELISDYQLKWLINFDEEINDALKADYNKNIDIEKTKEFFNILKKNYILKTNNNENEIRCAKCKKLFHNIKDVPNHIFTKHNQIKMKLITETEVEIMKKNFFEAPHSFHFFYMMEKKYNSYSRNYLSKNFYKRNKNYKNENFHLIPKNAKNDYKDVDEPNLPVFENLKNDIKKKNDFYDDT</sequence>
<dbReference type="OrthoDB" id="342064at2759"/>
<reference evidence="2" key="1">
    <citation type="submission" date="2015-04" db="EMBL/GenBank/DDBJ databases">
        <authorList>
            <consortium name="Pathogen Informatics"/>
        </authorList>
    </citation>
    <scope>NUCLEOTIDE SEQUENCE [LARGE SCALE GENOMIC DNA]</scope>
    <source>
        <strain evidence="2">8A</strain>
    </source>
</reference>
<accession>A0A1J1GU97</accession>
<protein>
    <recommendedName>
        <fullName evidence="1">C2H2-type domain-containing protein</fullName>
    </recommendedName>
</protein>
<dbReference type="PROSITE" id="PS00028">
    <property type="entry name" value="ZINC_FINGER_C2H2_1"/>
    <property type="match status" value="1"/>
</dbReference>
<evidence type="ECO:0000313" key="2">
    <source>
        <dbReference type="EMBL" id="CRG94886.1"/>
    </source>
</evidence>
<feature type="domain" description="C2H2-type" evidence="1">
    <location>
        <begin position="114"/>
        <end position="135"/>
    </location>
</feature>
<comment type="caution">
    <text evidence="2">The sequence shown here is derived from an EMBL/GenBank/DDBJ whole genome shotgun (WGS) entry which is preliminary data.</text>
</comment>
<dbReference type="VEuPathDB" id="PlasmoDB:PGAL8A_00228300"/>
<dbReference type="EMBL" id="CVMV01000032">
    <property type="protein sequence ID" value="CRG94886.1"/>
    <property type="molecule type" value="Genomic_DNA"/>
</dbReference>
<dbReference type="Proteomes" id="UP000220797">
    <property type="component" value="Unassembled WGS sequence"/>
</dbReference>